<evidence type="ECO:0000256" key="4">
    <source>
        <dbReference type="RuleBase" id="RU003560"/>
    </source>
</evidence>
<dbReference type="InterPro" id="IPR005814">
    <property type="entry name" value="Aminotrans_3"/>
</dbReference>
<accession>A0A1E3H236</accession>
<dbReference type="Proteomes" id="UP000094622">
    <property type="component" value="Unassembled WGS sequence"/>
</dbReference>
<keyword evidence="3 4" id="KW-0663">Pyridoxal phosphate</keyword>
<dbReference type="Gene3D" id="3.90.1150.10">
    <property type="entry name" value="Aspartate Aminotransferase, domain 1"/>
    <property type="match status" value="1"/>
</dbReference>
<evidence type="ECO:0000313" key="7">
    <source>
        <dbReference type="Proteomes" id="UP000094622"/>
    </source>
</evidence>
<dbReference type="InterPro" id="IPR015424">
    <property type="entry name" value="PyrdxlP-dep_Trfase"/>
</dbReference>
<evidence type="ECO:0000256" key="1">
    <source>
        <dbReference type="ARBA" id="ARBA00001933"/>
    </source>
</evidence>
<sequence>MSASAEKEILALNAFGNRDTAGLRPEVEALVRRRRASYGAGTVLFYEEPLKMLRAEGATMYASDGRAYLDFYNNVPTVGHCHPKVVEAVRRQIGELNIHSRYLYDVAHDYAEKLLATFPAPLSNLALTCTGSESNDLALRLARIFTGAEGVVVTETAYHGNTAAVTEVSPSSYKRGGPPSRVRSVPAPDPRVYGDDVAAGFAAAVAAAIEAMAADGIRPAALLVDTIFSSDGVFADPPGFLAPAVAVMRAAGGLYIADEVQPGFGRTGAGMWGFSRHGAVPDIVTMGKPMGNGYPIAGLVTRPDVLTRFYEDFGYFNTFAASPAATAAALAVLEAIEEDGLVENAASVGGRLKAGLEDLATRRPGISAVRGAGLYLGVEFRDAPALPIPPRQRG</sequence>
<dbReference type="GO" id="GO:0047432">
    <property type="term" value="F:2,2-dialkylglycine decarboxylase (pyruvate) activity"/>
    <property type="evidence" value="ECO:0007669"/>
    <property type="project" value="UniProtKB-EC"/>
</dbReference>
<evidence type="ECO:0000256" key="3">
    <source>
        <dbReference type="ARBA" id="ARBA00022898"/>
    </source>
</evidence>
<feature type="region of interest" description="Disordered" evidence="5">
    <location>
        <begin position="169"/>
        <end position="188"/>
    </location>
</feature>
<name>A0A1E3H236_9HYPH</name>
<dbReference type="PIRSF" id="PIRSF000521">
    <property type="entry name" value="Transaminase_4ab_Lys_Orn"/>
    <property type="match status" value="1"/>
</dbReference>
<comment type="similarity">
    <text evidence="2 4">Belongs to the class-III pyridoxal-phosphate-dependent aminotransferase family.</text>
</comment>
<dbReference type="EC" id="4.1.1.64" evidence="6"/>
<evidence type="ECO:0000256" key="5">
    <source>
        <dbReference type="SAM" id="MobiDB-lite"/>
    </source>
</evidence>
<evidence type="ECO:0000256" key="2">
    <source>
        <dbReference type="ARBA" id="ARBA00008954"/>
    </source>
</evidence>
<proteinExistence type="inferred from homology"/>
<dbReference type="EMBL" id="MCRJ01000053">
    <property type="protein sequence ID" value="ODN70364.1"/>
    <property type="molecule type" value="Genomic_DNA"/>
</dbReference>
<comment type="cofactor">
    <cofactor evidence="1">
        <name>pyridoxal 5'-phosphate</name>
        <dbReference type="ChEBI" id="CHEBI:597326"/>
    </cofactor>
</comment>
<reference evidence="6 7" key="1">
    <citation type="submission" date="2016-07" db="EMBL/GenBank/DDBJ databases">
        <title>Draft Genome Sequence of Methylobrevis pamukkalensis PK2.</title>
        <authorList>
            <person name="Vasilenko O.V."/>
            <person name="Doronina N.V."/>
            <person name="Shmareva M.N."/>
            <person name="Tarlachkov S.V."/>
            <person name="Mustakhimov I."/>
            <person name="Trotsenko Y.A."/>
        </authorList>
    </citation>
    <scope>NUCLEOTIDE SEQUENCE [LARGE SCALE GENOMIC DNA]</scope>
    <source>
        <strain evidence="6 7">PK2</strain>
    </source>
</reference>
<dbReference type="PROSITE" id="PS00600">
    <property type="entry name" value="AA_TRANSFER_CLASS_3"/>
    <property type="match status" value="1"/>
</dbReference>
<comment type="caution">
    <text evidence="6">The sequence shown here is derived from an EMBL/GenBank/DDBJ whole genome shotgun (WGS) entry which is preliminary data.</text>
</comment>
<dbReference type="InterPro" id="IPR015421">
    <property type="entry name" value="PyrdxlP-dep_Trfase_major"/>
</dbReference>
<dbReference type="Pfam" id="PF00202">
    <property type="entry name" value="Aminotran_3"/>
    <property type="match status" value="1"/>
</dbReference>
<keyword evidence="7" id="KW-1185">Reference proteome</keyword>
<dbReference type="PANTHER" id="PTHR45688">
    <property type="match status" value="1"/>
</dbReference>
<organism evidence="6 7">
    <name type="scientific">Methylobrevis pamukkalensis</name>
    <dbReference type="NCBI Taxonomy" id="1439726"/>
    <lineage>
        <taxon>Bacteria</taxon>
        <taxon>Pseudomonadati</taxon>
        <taxon>Pseudomonadota</taxon>
        <taxon>Alphaproteobacteria</taxon>
        <taxon>Hyphomicrobiales</taxon>
        <taxon>Pleomorphomonadaceae</taxon>
        <taxon>Methylobrevis</taxon>
    </lineage>
</organism>
<dbReference type="PANTHER" id="PTHR45688:SF13">
    <property type="entry name" value="ALANINE--GLYOXYLATE AMINOTRANSFERASE 2-LIKE"/>
    <property type="match status" value="1"/>
</dbReference>
<dbReference type="PATRIC" id="fig|1439726.3.peg.2464"/>
<dbReference type="Gene3D" id="3.40.640.10">
    <property type="entry name" value="Type I PLP-dependent aspartate aminotransferase-like (Major domain)"/>
    <property type="match status" value="1"/>
</dbReference>
<dbReference type="GO" id="GO:0030170">
    <property type="term" value="F:pyridoxal phosphate binding"/>
    <property type="evidence" value="ECO:0007669"/>
    <property type="project" value="InterPro"/>
</dbReference>
<dbReference type="GO" id="GO:0008483">
    <property type="term" value="F:transaminase activity"/>
    <property type="evidence" value="ECO:0007669"/>
    <property type="project" value="InterPro"/>
</dbReference>
<keyword evidence="6" id="KW-0456">Lyase</keyword>
<dbReference type="InterPro" id="IPR049704">
    <property type="entry name" value="Aminotrans_3_PPA_site"/>
</dbReference>
<dbReference type="SUPFAM" id="SSF53383">
    <property type="entry name" value="PLP-dependent transferases"/>
    <property type="match status" value="1"/>
</dbReference>
<dbReference type="RefSeq" id="WP_245294018.1">
    <property type="nucleotide sequence ID" value="NZ_MCRJ01000053.1"/>
</dbReference>
<dbReference type="AlphaFoldDB" id="A0A1E3H236"/>
<dbReference type="InterPro" id="IPR015422">
    <property type="entry name" value="PyrdxlP-dep_Trfase_small"/>
</dbReference>
<evidence type="ECO:0000313" key="6">
    <source>
        <dbReference type="EMBL" id="ODN70364.1"/>
    </source>
</evidence>
<protein>
    <submittedName>
        <fullName evidence="6">2,2-dialkylglycine decarboxylase</fullName>
        <ecNumber evidence="6">4.1.1.64</ecNumber>
    </submittedName>
</protein>
<gene>
    <name evidence="6" type="primary">dgdA</name>
    <name evidence="6" type="ORF">A6302_02342</name>
</gene>